<organism evidence="1 2">
    <name type="scientific">Trichothecium roseum</name>
    <dbReference type="NCBI Taxonomy" id="47278"/>
    <lineage>
        <taxon>Eukaryota</taxon>
        <taxon>Fungi</taxon>
        <taxon>Dikarya</taxon>
        <taxon>Ascomycota</taxon>
        <taxon>Pezizomycotina</taxon>
        <taxon>Sordariomycetes</taxon>
        <taxon>Hypocreomycetidae</taxon>
        <taxon>Hypocreales</taxon>
        <taxon>Hypocreales incertae sedis</taxon>
        <taxon>Trichothecium</taxon>
    </lineage>
</organism>
<protein>
    <submittedName>
        <fullName evidence="1">Uncharacterized protein</fullName>
    </submittedName>
</protein>
<name>A0ACC0UUW4_9HYPO</name>
<proteinExistence type="predicted"/>
<dbReference type="EMBL" id="CM047946">
    <property type="protein sequence ID" value="KAI9897868.1"/>
    <property type="molecule type" value="Genomic_DNA"/>
</dbReference>
<comment type="caution">
    <text evidence="1">The sequence shown here is derived from an EMBL/GenBank/DDBJ whole genome shotgun (WGS) entry which is preliminary data.</text>
</comment>
<keyword evidence="2" id="KW-1185">Reference proteome</keyword>
<gene>
    <name evidence="1" type="ORF">N3K66_007724</name>
</gene>
<sequence>MQTKWILATVFAAATAVSAEANRPKIYYPRNVKRQYDNSNNVTDIVPAPESTSSKRQLPGGLLGDLLGGGSSTDTEPSKSRNDDGIIIGPTGIVIPGVIGGDETETSASTTAPETDAQTQTQNTLTTTKPKPTTTTTKGGGLLDPLPTLISEIVEPKPTTTQKPKPTTAPIEGGNGNSTTEDTKPTTKHTSTTKGGGLLDPLPSLITSILEPEPEPTTKPPQQTTEKPEQPAPSSTSGGGLLDPLPGIITSILPEPSDNSSSSDPQQPAPTSTSGGGLLDPLPTLITDLLPGPTSSPNNTDPRPTTTSNIISDILPTLFPEPTTSGMISEPIPSVSISIPVPGESTTGSPNPTEIPGNNTSVPEPTASPQPTDLPGNGTNVPTTPVPTMSPTDLPTENSTLPEATPTVTSDVESSINTPPPTTQQPTPTSVVSELPPTTEVETETEKPGVTSIRPTATYTNTQDWMPTTIVADPTTFTYVPPTSQPTGTSSEALPTEIPKVILPDDPNKPAPEGTVPIQIGFLFPLNYEFVAKNTVAAAQIFKYLPQALSTAGGFSQDQVVVTKLVPYDTRGKWGYVTTLAKLYYPEALLDTLQMDLWASNSKIYNSGNAIAEDLTAVINPKIDIFGNIEEEGPNKGGKDDDDSSGGGGDAFDSGSSGSSSSQKATTAGIAVGAIGLSAMYGAAMFIVARRYKRKRQAHRRASSISGSDASSDMQYAPNGSPALMGGALLSQDYSNYGAATRESQGSGRTGGNGSARTANISAPVATENSLGWN</sequence>
<accession>A0ACC0UUW4</accession>
<reference evidence="1" key="1">
    <citation type="submission" date="2022-10" db="EMBL/GenBank/DDBJ databases">
        <title>Complete Genome of Trichothecium roseum strain YXFP-22015, a Plant Pathogen Isolated from Citrus.</title>
        <authorList>
            <person name="Wang Y."/>
            <person name="Zhu L."/>
        </authorList>
    </citation>
    <scope>NUCLEOTIDE SEQUENCE</scope>
    <source>
        <strain evidence="1">YXFP-22015</strain>
    </source>
</reference>
<dbReference type="Proteomes" id="UP001163324">
    <property type="component" value="Chromosome 7"/>
</dbReference>
<evidence type="ECO:0000313" key="2">
    <source>
        <dbReference type="Proteomes" id="UP001163324"/>
    </source>
</evidence>
<evidence type="ECO:0000313" key="1">
    <source>
        <dbReference type="EMBL" id="KAI9897868.1"/>
    </source>
</evidence>